<keyword evidence="4" id="KW-0676">Redox-active center</keyword>
<dbReference type="Pfam" id="PF01323">
    <property type="entry name" value="DSBA"/>
    <property type="match status" value="1"/>
</dbReference>
<dbReference type="PROSITE" id="PS51352">
    <property type="entry name" value="THIOREDOXIN_2"/>
    <property type="match status" value="1"/>
</dbReference>
<accession>A0ABT1CZE5</accession>
<dbReference type="Gene3D" id="3.40.30.10">
    <property type="entry name" value="Glutaredoxin"/>
    <property type="match status" value="1"/>
</dbReference>
<dbReference type="InterPro" id="IPR036249">
    <property type="entry name" value="Thioredoxin-like_sf"/>
</dbReference>
<dbReference type="PANTHER" id="PTHR13887">
    <property type="entry name" value="GLUTATHIONE S-TRANSFERASE KAPPA"/>
    <property type="match status" value="1"/>
</dbReference>
<name>A0ABT1CZE5_9HYPH</name>
<dbReference type="Pfam" id="PF18312">
    <property type="entry name" value="ScsC_N"/>
    <property type="match status" value="1"/>
</dbReference>
<dbReference type="EMBL" id="JAAAML010000005">
    <property type="protein sequence ID" value="MCO6410941.1"/>
    <property type="molecule type" value="Genomic_DNA"/>
</dbReference>
<evidence type="ECO:0000256" key="2">
    <source>
        <dbReference type="ARBA" id="ARBA00023002"/>
    </source>
</evidence>
<reference evidence="6 7" key="1">
    <citation type="submission" date="2020-01" db="EMBL/GenBank/DDBJ databases">
        <title>Genomes of bacteria type strains.</title>
        <authorList>
            <person name="Chen J."/>
            <person name="Zhu S."/>
            <person name="Yang J."/>
        </authorList>
    </citation>
    <scope>NUCLEOTIDE SEQUENCE [LARGE SCALE GENOMIC DNA]</scope>
    <source>
        <strain evidence="6 7">DSM 16655</strain>
    </source>
</reference>
<dbReference type="InterPro" id="IPR041205">
    <property type="entry name" value="ScsC_N"/>
</dbReference>
<dbReference type="InterPro" id="IPR001853">
    <property type="entry name" value="DSBA-like_thioredoxin_dom"/>
</dbReference>
<keyword evidence="2" id="KW-0560">Oxidoreductase</keyword>
<dbReference type="RefSeq" id="WP_252917573.1">
    <property type="nucleotide sequence ID" value="NZ_JAAAML010000005.1"/>
</dbReference>
<feature type="domain" description="Thioredoxin" evidence="5">
    <location>
        <begin position="78"/>
        <end position="262"/>
    </location>
</feature>
<proteinExistence type="predicted"/>
<organism evidence="6 7">
    <name type="scientific">Hoeflea alexandrii</name>
    <dbReference type="NCBI Taxonomy" id="288436"/>
    <lineage>
        <taxon>Bacteria</taxon>
        <taxon>Pseudomonadati</taxon>
        <taxon>Pseudomonadota</taxon>
        <taxon>Alphaproteobacteria</taxon>
        <taxon>Hyphomicrobiales</taxon>
        <taxon>Rhizobiaceae</taxon>
        <taxon>Hoeflea</taxon>
    </lineage>
</organism>
<protein>
    <submittedName>
        <fullName evidence="6">Thioredoxin domain-containing protein</fullName>
    </submittedName>
</protein>
<evidence type="ECO:0000256" key="4">
    <source>
        <dbReference type="ARBA" id="ARBA00023284"/>
    </source>
</evidence>
<keyword evidence="3" id="KW-1015">Disulfide bond</keyword>
<dbReference type="SUPFAM" id="SSF52833">
    <property type="entry name" value="Thioredoxin-like"/>
    <property type="match status" value="1"/>
</dbReference>
<dbReference type="CDD" id="cd03023">
    <property type="entry name" value="DsbA_Com1_like"/>
    <property type="match status" value="1"/>
</dbReference>
<keyword evidence="1" id="KW-0732">Signal</keyword>
<evidence type="ECO:0000259" key="5">
    <source>
        <dbReference type="PROSITE" id="PS51352"/>
    </source>
</evidence>
<evidence type="ECO:0000256" key="1">
    <source>
        <dbReference type="ARBA" id="ARBA00022729"/>
    </source>
</evidence>
<dbReference type="PANTHER" id="PTHR13887:SF14">
    <property type="entry name" value="DISULFIDE BOND FORMATION PROTEIN D"/>
    <property type="match status" value="1"/>
</dbReference>
<dbReference type="Proteomes" id="UP001320715">
    <property type="component" value="Unassembled WGS sequence"/>
</dbReference>
<gene>
    <name evidence="6" type="ORF">GTW23_22385</name>
</gene>
<keyword evidence="7" id="KW-1185">Reference proteome</keyword>
<evidence type="ECO:0000313" key="6">
    <source>
        <dbReference type="EMBL" id="MCO6410941.1"/>
    </source>
</evidence>
<comment type="caution">
    <text evidence="6">The sequence shown here is derived from an EMBL/GenBank/DDBJ whole genome shotgun (WGS) entry which is preliminary data.</text>
</comment>
<sequence>MQQLNFMRRGLGFVLLPLLLIVAAGAWYLLDPGFKADQPPRGSPSTLPQDAFERRVRDYLVANPEVIVEAMRNLDQRQREAEQTDAQAALATHRDELLNSPESPVGGNPQGDVTLVEFFDYNCSYCRQVAPAMTAAEAGDPQLRIVYKEFPILGPNSVFAARAALAARKQNLYPEFHKAMMQVSGAADEGRVMAVAGQIGLDVERLRTDMAEPAVDAEIARNLALAQALRINGTPGFVIGEEILRGATDLQTMQTLIERARESGDQ</sequence>
<dbReference type="InterPro" id="IPR013766">
    <property type="entry name" value="Thioredoxin_domain"/>
</dbReference>
<evidence type="ECO:0000313" key="7">
    <source>
        <dbReference type="Proteomes" id="UP001320715"/>
    </source>
</evidence>
<evidence type="ECO:0000256" key="3">
    <source>
        <dbReference type="ARBA" id="ARBA00023157"/>
    </source>
</evidence>